<dbReference type="KEGG" id="ccac:CcaHIS019_0100170"/>
<dbReference type="GeneID" id="85491170"/>
<comment type="similarity">
    <text evidence="2 6">Belongs to the prohibitin family.</text>
</comment>
<evidence type="ECO:0000256" key="6">
    <source>
        <dbReference type="RuleBase" id="RU366048"/>
    </source>
</evidence>
<feature type="compositionally biased region" description="Gly residues" evidence="7">
    <location>
        <begin position="26"/>
        <end position="37"/>
    </location>
</feature>
<accession>A0AA48I0J7</accession>
<sequence>MSNPGQAFARLAQQLNRARQQAQRSTGGGGAGGGGPGGPGGLLAGSGVLIMLVAGGLVLNASLFNVDGGHRAIKYSRLHGVMSKIYPEGTHVRIPWVETPIIYDVRAKPRNIASLTGTKDLQMVNITCRVLSRPAIDDLPTIYRELGTDYDERVLPSIVNEVLKSVVAQFNASQLITQREMVSRLVRDNLTRRARRFDLILDDVSITHVAFSPEFTHAVEAKQVAQQIAQRAAFQVDQAIQEKQSIIVRAQGEAKSAELIGEAVRNNKGFLQLRKLEAAREIAGVVSSSGNRVMLDSNALLLNVTDDSILQPLPKK</sequence>
<keyword evidence="4" id="KW-0496">Mitochondrion</keyword>
<evidence type="ECO:0000256" key="4">
    <source>
        <dbReference type="ARBA" id="ARBA00023128"/>
    </source>
</evidence>
<dbReference type="RefSeq" id="XP_060452565.1">
    <property type="nucleotide sequence ID" value="XM_060597344.1"/>
</dbReference>
<dbReference type="SMART" id="SM00244">
    <property type="entry name" value="PHB"/>
    <property type="match status" value="1"/>
</dbReference>
<dbReference type="CDD" id="cd03401">
    <property type="entry name" value="SPFH_prohibitin"/>
    <property type="match status" value="1"/>
</dbReference>
<dbReference type="Pfam" id="PF01145">
    <property type="entry name" value="Band_7"/>
    <property type="match status" value="1"/>
</dbReference>
<dbReference type="Proteomes" id="UP001233271">
    <property type="component" value="Chromosome 1"/>
</dbReference>
<keyword evidence="6" id="KW-0812">Transmembrane</keyword>
<dbReference type="InterPro" id="IPR001107">
    <property type="entry name" value="Band_7"/>
</dbReference>
<dbReference type="PANTHER" id="PTHR23222">
    <property type="entry name" value="PROHIBITIN"/>
    <property type="match status" value="1"/>
</dbReference>
<keyword evidence="5 6" id="KW-0472">Membrane</keyword>
<keyword evidence="3 6" id="KW-0999">Mitochondrion inner membrane</keyword>
<evidence type="ECO:0000313" key="9">
    <source>
        <dbReference type="EMBL" id="BEI87299.1"/>
    </source>
</evidence>
<dbReference type="FunFam" id="3.30.479.30:FF:000001">
    <property type="entry name" value="Prohibitin 2"/>
    <property type="match status" value="1"/>
</dbReference>
<dbReference type="GO" id="GO:0007005">
    <property type="term" value="P:mitochondrion organization"/>
    <property type="evidence" value="ECO:0007669"/>
    <property type="project" value="TreeGrafter"/>
</dbReference>
<keyword evidence="10" id="KW-1185">Reference proteome</keyword>
<dbReference type="InterPro" id="IPR000163">
    <property type="entry name" value="Prohibitin"/>
</dbReference>
<proteinExistence type="inferred from homology"/>
<keyword evidence="6" id="KW-1133">Transmembrane helix</keyword>
<evidence type="ECO:0000256" key="5">
    <source>
        <dbReference type="ARBA" id="ARBA00023136"/>
    </source>
</evidence>
<dbReference type="PANTHER" id="PTHR23222:SF1">
    <property type="entry name" value="PROHIBITIN-2"/>
    <property type="match status" value="1"/>
</dbReference>
<feature type="domain" description="Band 7" evidence="8">
    <location>
        <begin position="62"/>
        <end position="223"/>
    </location>
</feature>
<organism evidence="9 10">
    <name type="scientific">Cutaneotrichosporon cavernicola</name>
    <dbReference type="NCBI Taxonomy" id="279322"/>
    <lineage>
        <taxon>Eukaryota</taxon>
        <taxon>Fungi</taxon>
        <taxon>Dikarya</taxon>
        <taxon>Basidiomycota</taxon>
        <taxon>Agaricomycotina</taxon>
        <taxon>Tremellomycetes</taxon>
        <taxon>Trichosporonales</taxon>
        <taxon>Trichosporonaceae</taxon>
        <taxon>Cutaneotrichosporon</taxon>
    </lineage>
</organism>
<name>A0AA48I0J7_9TREE</name>
<protein>
    <recommendedName>
        <fullName evidence="6">Prohibitin</fullName>
    </recommendedName>
</protein>
<dbReference type="PRINTS" id="PR00679">
    <property type="entry name" value="PROHIBITIN"/>
</dbReference>
<evidence type="ECO:0000256" key="2">
    <source>
        <dbReference type="ARBA" id="ARBA00009658"/>
    </source>
</evidence>
<dbReference type="GO" id="GO:0005743">
    <property type="term" value="C:mitochondrial inner membrane"/>
    <property type="evidence" value="ECO:0007669"/>
    <property type="project" value="UniProtKB-SubCell"/>
</dbReference>
<dbReference type="EMBL" id="AP028212">
    <property type="protein sequence ID" value="BEI87299.1"/>
    <property type="molecule type" value="Genomic_DNA"/>
</dbReference>
<feature type="compositionally biased region" description="Low complexity" evidence="7">
    <location>
        <begin position="14"/>
        <end position="24"/>
    </location>
</feature>
<feature type="region of interest" description="Disordered" evidence="7">
    <location>
        <begin position="14"/>
        <end position="37"/>
    </location>
</feature>
<evidence type="ECO:0000256" key="7">
    <source>
        <dbReference type="SAM" id="MobiDB-lite"/>
    </source>
</evidence>
<feature type="transmembrane region" description="Helical" evidence="6">
    <location>
        <begin position="42"/>
        <end position="64"/>
    </location>
</feature>
<evidence type="ECO:0000313" key="10">
    <source>
        <dbReference type="Proteomes" id="UP001233271"/>
    </source>
</evidence>
<dbReference type="GO" id="GO:0000423">
    <property type="term" value="P:mitophagy"/>
    <property type="evidence" value="ECO:0007669"/>
    <property type="project" value="UniProtKB-ARBA"/>
</dbReference>
<dbReference type="AlphaFoldDB" id="A0AA48I0J7"/>
<comment type="subcellular location">
    <subcellularLocation>
        <location evidence="1 6">Mitochondrion inner membrane</location>
    </subcellularLocation>
</comment>
<evidence type="ECO:0000256" key="3">
    <source>
        <dbReference type="ARBA" id="ARBA00022792"/>
    </source>
</evidence>
<dbReference type="Gene3D" id="3.30.479.30">
    <property type="entry name" value="Band 7 domain"/>
    <property type="match status" value="1"/>
</dbReference>
<gene>
    <name evidence="9" type="primary">PHB2</name>
    <name evidence="9" type="ORF">CcaverHIS019_0100170</name>
</gene>
<evidence type="ECO:0000259" key="8">
    <source>
        <dbReference type="SMART" id="SM00244"/>
    </source>
</evidence>
<dbReference type="InterPro" id="IPR036013">
    <property type="entry name" value="Band_7/SPFH_dom_sf"/>
</dbReference>
<dbReference type="SUPFAM" id="SSF117892">
    <property type="entry name" value="Band 7/SPFH domain"/>
    <property type="match status" value="1"/>
</dbReference>
<evidence type="ECO:0000256" key="1">
    <source>
        <dbReference type="ARBA" id="ARBA00004273"/>
    </source>
</evidence>
<reference evidence="9" key="1">
    <citation type="journal article" date="2023" name="BMC Genomics">
        <title>Chromosome-level genome assemblies of Cutaneotrichosporon spp. (Trichosporonales, Basidiomycota) reveal imbalanced evolution between nucleotide sequences and chromosome synteny.</title>
        <authorList>
            <person name="Kobayashi Y."/>
            <person name="Kayamori A."/>
            <person name="Aoki K."/>
            <person name="Shiwa Y."/>
            <person name="Matsutani M."/>
            <person name="Fujita N."/>
            <person name="Sugita T."/>
            <person name="Iwasaki W."/>
            <person name="Tanaka N."/>
            <person name="Takashima M."/>
        </authorList>
    </citation>
    <scope>NUCLEOTIDE SEQUENCE</scope>
    <source>
        <strain evidence="9">HIS019</strain>
    </source>
</reference>